<evidence type="ECO:0000313" key="5">
    <source>
        <dbReference type="Proteomes" id="UP000235392"/>
    </source>
</evidence>
<gene>
    <name evidence="3" type="ORF">PCANC_01028</name>
    <name evidence="2" type="ORF">PCASD_01632</name>
</gene>
<feature type="coiled-coil region" evidence="1">
    <location>
        <begin position="106"/>
        <end position="144"/>
    </location>
</feature>
<organism evidence="3 4">
    <name type="scientific">Puccinia coronata f. sp. avenae</name>
    <dbReference type="NCBI Taxonomy" id="200324"/>
    <lineage>
        <taxon>Eukaryota</taxon>
        <taxon>Fungi</taxon>
        <taxon>Dikarya</taxon>
        <taxon>Basidiomycota</taxon>
        <taxon>Pucciniomycotina</taxon>
        <taxon>Pucciniomycetes</taxon>
        <taxon>Pucciniales</taxon>
        <taxon>Pucciniaceae</taxon>
        <taxon>Puccinia</taxon>
    </lineage>
</organism>
<dbReference type="Proteomes" id="UP000235388">
    <property type="component" value="Unassembled WGS sequence"/>
</dbReference>
<evidence type="ECO:0000313" key="3">
    <source>
        <dbReference type="EMBL" id="PLW57928.1"/>
    </source>
</evidence>
<dbReference type="STRING" id="200324.A0A2N5W6V3"/>
<name>A0A2N5W6V3_9BASI</name>
<keyword evidence="1" id="KW-0175">Coiled coil</keyword>
<sequence>MLPAPPSSLLRQLFRTFGHLDLSTSPADVNLSRMLSSINEEDSVQDELSPKYLNLKGNFTELQAKYAKTLSDLAQAQNNLHIASRNSGQSPSISQSAFDEMIQPIVEEYEKSITALESQLALTKAALANYVADLKARLNRLSERESENESYIKDLELKLKALSESEESSTGTVVELKKELAKIKEHNAESEAYIKDLEAKLSNHDSADLNEQIAALKASIASRDKRCDALKAKYNLLYSQLLGTNVDLWHQQQHLTEQLSERESKVQQLEAVLAQLENDKNELEGERQKLEVTAEETSRTTHELLGRLKVLESSAQRSSSVATDQGDVQLPCNQTQTTKDTQHLCLLSTKRNRLLHSDNLPISSRPQDLA</sequence>
<dbReference type="OrthoDB" id="3176171at2759"/>
<reference evidence="4 5" key="1">
    <citation type="submission" date="2017-11" db="EMBL/GenBank/DDBJ databases">
        <title>De novo assembly and phasing of dikaryotic genomes from two isolates of Puccinia coronata f. sp. avenae, the causal agent of oat crown rust.</title>
        <authorList>
            <person name="Miller M.E."/>
            <person name="Zhang Y."/>
            <person name="Omidvar V."/>
            <person name="Sperschneider J."/>
            <person name="Schwessinger B."/>
            <person name="Raley C."/>
            <person name="Palmer J.M."/>
            <person name="Garnica D."/>
            <person name="Upadhyaya N."/>
            <person name="Rathjen J."/>
            <person name="Taylor J.M."/>
            <person name="Park R.F."/>
            <person name="Dodds P.N."/>
            <person name="Hirsch C.D."/>
            <person name="Kianian S.F."/>
            <person name="Figueroa M."/>
        </authorList>
    </citation>
    <scope>NUCLEOTIDE SEQUENCE [LARGE SCALE GENOMIC DNA]</scope>
    <source>
        <strain evidence="3">12NC29</strain>
        <strain evidence="2">12SD80</strain>
    </source>
</reference>
<proteinExistence type="predicted"/>
<dbReference type="EMBL" id="PGCJ01000007">
    <property type="protein sequence ID" value="PLW57928.1"/>
    <property type="molecule type" value="Genomic_DNA"/>
</dbReference>
<feature type="coiled-coil region" evidence="1">
    <location>
        <begin position="252"/>
        <end position="300"/>
    </location>
</feature>
<evidence type="ECO:0000313" key="4">
    <source>
        <dbReference type="Proteomes" id="UP000235388"/>
    </source>
</evidence>
<comment type="caution">
    <text evidence="3">The sequence shown here is derived from an EMBL/GenBank/DDBJ whole genome shotgun (WGS) entry which is preliminary data.</text>
</comment>
<accession>A0A2N5W6V3</accession>
<evidence type="ECO:0000313" key="2">
    <source>
        <dbReference type="EMBL" id="PLW49825.1"/>
    </source>
</evidence>
<dbReference type="Proteomes" id="UP000235392">
    <property type="component" value="Unassembled WGS sequence"/>
</dbReference>
<keyword evidence="4" id="KW-1185">Reference proteome</keyword>
<dbReference type="AlphaFoldDB" id="A0A2N5W6V3"/>
<dbReference type="EMBL" id="PGCI01000014">
    <property type="protein sequence ID" value="PLW49825.1"/>
    <property type="molecule type" value="Genomic_DNA"/>
</dbReference>
<evidence type="ECO:0000256" key="1">
    <source>
        <dbReference type="SAM" id="Coils"/>
    </source>
</evidence>
<protein>
    <submittedName>
        <fullName evidence="3">Uncharacterized protein</fullName>
    </submittedName>
</protein>